<feature type="transmembrane region" description="Helical" evidence="1">
    <location>
        <begin position="291"/>
        <end position="315"/>
    </location>
</feature>
<reference evidence="2 3" key="1">
    <citation type="journal article" date="2014" name="BMC Genomics">
        <title>Genome and secretome analysis of the hemibiotrophic fungal pathogen, Moniliophthora roreri, which causes frosty pod rot disease of cacao: mechanisms of the biotrophic and necrotrophic phases.</title>
        <authorList>
            <person name="Meinhardt L.W."/>
            <person name="Costa G.G.L."/>
            <person name="Thomazella D.P.T."/>
            <person name="Teixeira P.J.P.L."/>
            <person name="Carazzolle M.F."/>
            <person name="Schuster S.C."/>
            <person name="Carlson J.E."/>
            <person name="Guiltinan M.J."/>
            <person name="Mieczkowski P."/>
            <person name="Farmer A."/>
            <person name="Ramaraj T."/>
            <person name="Crozier J."/>
            <person name="Davis R.E."/>
            <person name="Shao J."/>
            <person name="Melnick R.L."/>
            <person name="Pereira G.A.G."/>
            <person name="Bailey B.A."/>
        </authorList>
    </citation>
    <scope>NUCLEOTIDE SEQUENCE [LARGE SCALE GENOMIC DNA]</scope>
    <source>
        <strain evidence="2 3">MCA 2997</strain>
    </source>
</reference>
<feature type="transmembrane region" description="Helical" evidence="1">
    <location>
        <begin position="143"/>
        <end position="160"/>
    </location>
</feature>
<dbReference type="Proteomes" id="UP000017559">
    <property type="component" value="Unassembled WGS sequence"/>
</dbReference>
<dbReference type="KEGG" id="mrr:Moror_15020"/>
<evidence type="ECO:0000313" key="3">
    <source>
        <dbReference type="Proteomes" id="UP000017559"/>
    </source>
</evidence>
<evidence type="ECO:0000313" key="2">
    <source>
        <dbReference type="EMBL" id="ESK83136.1"/>
    </source>
</evidence>
<dbReference type="EMBL" id="AWSO01001657">
    <property type="protein sequence ID" value="ESK83136.1"/>
    <property type="molecule type" value="Genomic_DNA"/>
</dbReference>
<feature type="transmembrane region" description="Helical" evidence="1">
    <location>
        <begin position="225"/>
        <end position="244"/>
    </location>
</feature>
<keyword evidence="1" id="KW-0812">Transmembrane</keyword>
<feature type="transmembrane region" description="Helical" evidence="1">
    <location>
        <begin position="256"/>
        <end position="279"/>
    </location>
</feature>
<dbReference type="OrthoDB" id="3265563at2759"/>
<gene>
    <name evidence="2" type="ORF">Moror_15020</name>
</gene>
<feature type="transmembrane region" description="Helical" evidence="1">
    <location>
        <begin position="172"/>
        <end position="190"/>
    </location>
</feature>
<accession>V2WRK1</accession>
<dbReference type="HOGENOM" id="CLU_636300_0_0_1"/>
<name>V2WRK1_MONRO</name>
<keyword evidence="3" id="KW-1185">Reference proteome</keyword>
<comment type="caution">
    <text evidence="2">The sequence shown here is derived from an EMBL/GenBank/DDBJ whole genome shotgun (WGS) entry which is preliminary data.</text>
</comment>
<organism evidence="2 3">
    <name type="scientific">Moniliophthora roreri (strain MCA 2997)</name>
    <name type="common">Cocoa frosty pod rot fungus</name>
    <name type="synonym">Crinipellis roreri</name>
    <dbReference type="NCBI Taxonomy" id="1381753"/>
    <lineage>
        <taxon>Eukaryota</taxon>
        <taxon>Fungi</taxon>
        <taxon>Dikarya</taxon>
        <taxon>Basidiomycota</taxon>
        <taxon>Agaricomycotina</taxon>
        <taxon>Agaricomycetes</taxon>
        <taxon>Agaricomycetidae</taxon>
        <taxon>Agaricales</taxon>
        <taxon>Marasmiineae</taxon>
        <taxon>Marasmiaceae</taxon>
        <taxon>Moniliophthora</taxon>
    </lineage>
</organism>
<evidence type="ECO:0000256" key="1">
    <source>
        <dbReference type="SAM" id="Phobius"/>
    </source>
</evidence>
<sequence length="431" mass="47394">MSAIFRTSTVAQLLLATTCRLDFFELDGRWALSLVVTPNNVASLRARSLMIYLFTSPPLRKQRLACPTIKKINSIGQVVEAASCTVYIYGCSRERDSRDSKAMDPSKQPSDAHTDSVTTFAFTRYLTFSSVIVGPTIITGIQFLLYGLYIPLFCGLLYLLKHRRPQNRTTKFHRISLVTLFVLATIGLFVNTTRILLNCALKFHFVKINAQDGNLNPPVSMIMDGWMMAILSLSNITADVVLLFRCYCIWGYRGRIVMAPAIGCALSNLLGIASTAMYLRVGGINDEWYGISRFVVGGFLVFNAAMNVFLTLMVAGRIWYIARSWPSMNRESTKKLNLVAALILESGMLYPIALVLDCVSNTNGSMVGWNIHPLLVQVAGIAQTLIMVRACLGIAVEGGGNTSVTIAEASQVVSEPVFTTVGSVHNVEEGR</sequence>
<keyword evidence="1" id="KW-0472">Membrane</keyword>
<proteinExistence type="predicted"/>
<feature type="transmembrane region" description="Helical" evidence="1">
    <location>
        <begin position="336"/>
        <end position="356"/>
    </location>
</feature>
<keyword evidence="1" id="KW-1133">Transmembrane helix</keyword>
<protein>
    <submittedName>
        <fullName evidence="2">Uncharacterized protein</fullName>
    </submittedName>
</protein>
<dbReference type="AlphaFoldDB" id="V2WRK1"/>